<dbReference type="Pfam" id="PF00007">
    <property type="entry name" value="Cys_knot"/>
    <property type="match status" value="1"/>
</dbReference>
<dbReference type="RefSeq" id="NP_001265879.1">
    <property type="nucleotide sequence ID" value="NM_001278950.1"/>
</dbReference>
<evidence type="ECO:0000256" key="4">
    <source>
        <dbReference type="ARBA" id="ARBA00023157"/>
    </source>
</evidence>
<proteinExistence type="evidence at transcript level"/>
<reference evidence="8" key="2">
    <citation type="journal article" date="2008" name="Genome Biol.">
        <title>Improved genome assembly and evidence-based global gene model set for the chordate Ciona intestinalis: new insight into intron and operon populations.</title>
        <authorList>
            <person name="Satou Y."/>
            <person name="Mineta K."/>
            <person name="Ogasawara M."/>
            <person name="Sasakura Y."/>
            <person name="Shoguchi E."/>
            <person name="Ueno K."/>
            <person name="Yamada L."/>
            <person name="Matsumoto J."/>
            <person name="Wasserscheid J."/>
            <person name="Dewar K."/>
            <person name="Wiley G.B."/>
            <person name="Macmil S.L."/>
            <person name="Roe B.A."/>
            <person name="Zeller R.W."/>
            <person name="Hastings K.E."/>
            <person name="Lemaire P."/>
            <person name="Lindquist E."/>
            <person name="Endo T."/>
            <person name="Hotta K."/>
            <person name="Inaba K."/>
        </authorList>
    </citation>
    <scope>NUCLEOTIDE SEQUENCE [LARGE SCALE GENOMIC DNA]</scope>
    <source>
        <strain evidence="8">wild type</strain>
    </source>
</reference>
<keyword evidence="5" id="KW-0732">Signal</keyword>
<evidence type="ECO:0000313" key="8">
    <source>
        <dbReference type="Ensembl" id="ENSCINP00000032959.1"/>
    </source>
</evidence>
<keyword evidence="3" id="KW-0964">Secreted</keyword>
<dbReference type="Gene3D" id="2.10.90.10">
    <property type="entry name" value="Cystine-knot cytokines"/>
    <property type="match status" value="1"/>
</dbReference>
<dbReference type="GO" id="GO:0005615">
    <property type="term" value="C:extracellular space"/>
    <property type="evidence" value="ECO:0000318"/>
    <property type="project" value="GO_Central"/>
</dbReference>
<dbReference type="GeneTree" id="ENSGT00940000170537"/>
<evidence type="ECO:0000313" key="9">
    <source>
        <dbReference type="Proteomes" id="UP000008144"/>
    </source>
</evidence>
<reference evidence="9" key="1">
    <citation type="journal article" date="2002" name="Science">
        <title>The draft genome of Ciona intestinalis: insights into chordate and vertebrate origins.</title>
        <authorList>
            <person name="Dehal P."/>
            <person name="Satou Y."/>
            <person name="Campbell R.K."/>
            <person name="Chapman J."/>
            <person name="Degnan B."/>
            <person name="De Tomaso A."/>
            <person name="Davidson B."/>
            <person name="Di Gregorio A."/>
            <person name="Gelpke M."/>
            <person name="Goodstein D.M."/>
            <person name="Harafuji N."/>
            <person name="Hastings K.E."/>
            <person name="Ho I."/>
            <person name="Hotta K."/>
            <person name="Huang W."/>
            <person name="Kawashima T."/>
            <person name="Lemaire P."/>
            <person name="Martinez D."/>
            <person name="Meinertzhagen I.A."/>
            <person name="Necula S."/>
            <person name="Nonaka M."/>
            <person name="Putnam N."/>
            <person name="Rash S."/>
            <person name="Saiga H."/>
            <person name="Satake M."/>
            <person name="Terry A."/>
            <person name="Yamada L."/>
            <person name="Wang H.G."/>
            <person name="Awazu S."/>
            <person name="Azumi K."/>
            <person name="Boore J."/>
            <person name="Branno M."/>
            <person name="Chin-Bow S."/>
            <person name="DeSantis R."/>
            <person name="Doyle S."/>
            <person name="Francino P."/>
            <person name="Keys D.N."/>
            <person name="Haga S."/>
            <person name="Hayashi H."/>
            <person name="Hino K."/>
            <person name="Imai K.S."/>
            <person name="Inaba K."/>
            <person name="Kano S."/>
            <person name="Kobayashi K."/>
            <person name="Kobayashi M."/>
            <person name="Lee B.I."/>
            <person name="Makabe K.W."/>
            <person name="Manohar C."/>
            <person name="Matassi G."/>
            <person name="Medina M."/>
            <person name="Mochizuki Y."/>
            <person name="Mount S."/>
            <person name="Morishita T."/>
            <person name="Miura S."/>
            <person name="Nakayama A."/>
            <person name="Nishizaka S."/>
            <person name="Nomoto H."/>
            <person name="Ohta F."/>
            <person name="Oishi K."/>
            <person name="Rigoutsos I."/>
            <person name="Sano M."/>
            <person name="Sasaki A."/>
            <person name="Sasakura Y."/>
            <person name="Shoguchi E."/>
            <person name="Shin-i T."/>
            <person name="Spagnuolo A."/>
            <person name="Stainier D."/>
            <person name="Suzuki M.M."/>
            <person name="Tassy O."/>
            <person name="Takatori N."/>
            <person name="Tokuoka M."/>
            <person name="Yagi K."/>
            <person name="Yoshizaki F."/>
            <person name="Wada S."/>
            <person name="Zhang C."/>
            <person name="Hyatt P.D."/>
            <person name="Larimer F."/>
            <person name="Detter C."/>
            <person name="Doggett N."/>
            <person name="Glavina T."/>
            <person name="Hawkins T."/>
            <person name="Richardson P."/>
            <person name="Lucas S."/>
            <person name="Kohara Y."/>
            <person name="Levine M."/>
            <person name="Satoh N."/>
            <person name="Rokhsar D.S."/>
        </authorList>
    </citation>
    <scope>NUCLEOTIDE SEQUENCE [LARGE SCALE GENOMIC DNA]</scope>
</reference>
<keyword evidence="9" id="KW-1185">Reference proteome</keyword>
<dbReference type="GO" id="GO:0005737">
    <property type="term" value="C:cytoplasm"/>
    <property type="evidence" value="ECO:0000318"/>
    <property type="project" value="GO_Central"/>
</dbReference>
<evidence type="ECO:0000256" key="2">
    <source>
        <dbReference type="ARBA" id="ARBA00006552"/>
    </source>
</evidence>
<comment type="similarity">
    <text evidence="2">Belongs to the glycoprotein hormones subunit beta family.</text>
</comment>
<dbReference type="AlphaFoldDB" id="C6SUS0"/>
<feature type="chain" id="PRO_5010392987" evidence="5">
    <location>
        <begin position="23"/>
        <end position="195"/>
    </location>
</feature>
<accession>A0A1W2W0U8</accession>
<feature type="signal peptide" evidence="5">
    <location>
        <begin position="1"/>
        <end position="22"/>
    </location>
</feature>
<organism evidence="7">
    <name type="scientific">Ciona intestinalis</name>
    <name type="common">Transparent sea squirt</name>
    <name type="synonym">Ascidia intestinalis</name>
    <dbReference type="NCBI Taxonomy" id="7719"/>
    <lineage>
        <taxon>Eukaryota</taxon>
        <taxon>Metazoa</taxon>
        <taxon>Chordata</taxon>
        <taxon>Tunicata</taxon>
        <taxon>Ascidiacea</taxon>
        <taxon>Phlebobranchia</taxon>
        <taxon>Cionidae</taxon>
        <taxon>Ciona</taxon>
    </lineage>
</organism>
<evidence type="ECO:0000256" key="5">
    <source>
        <dbReference type="SAM" id="SignalP"/>
    </source>
</evidence>
<sequence>MNSIAVLRMFLCVSVAATFVEASTSINPKSFIHELSKRTTSANGINIRLRRSLQPDTVDFSFQSFSSETLLERVARSSSRFSASFRKSAIPHRGTTCNTCLLTRRNHRHRLPRRRGCHNKTYTRIQKCEGYCESYEIPKVNDRIERIHSVCTAQTTRTVRVVNPYCEPGVNPFFYITVPTSCNCRNCDPTRAICL</sequence>
<evidence type="ECO:0000256" key="3">
    <source>
        <dbReference type="ARBA" id="ARBA00022525"/>
    </source>
</evidence>
<dbReference type="InterPro" id="IPR001545">
    <property type="entry name" value="Gonadotropin_bsu"/>
</dbReference>
<evidence type="ECO:0000313" key="7">
    <source>
        <dbReference type="EMBL" id="CAR95356.1"/>
    </source>
</evidence>
<keyword evidence="4" id="KW-1015">Disulfide bond</keyword>
<gene>
    <name evidence="7 8" type="primary">gpb5</name>
</gene>
<dbReference type="GO" id="GO:0007186">
    <property type="term" value="P:G protein-coupled receptor signaling pathway"/>
    <property type="evidence" value="ECO:0000318"/>
    <property type="project" value="GO_Central"/>
</dbReference>
<accession>C6SUS0</accession>
<dbReference type="FunFam" id="2.10.90.10:FF:000100">
    <property type="entry name" value="Putative glycoprotein hormone-beta5"/>
    <property type="match status" value="1"/>
</dbReference>
<evidence type="ECO:0000256" key="1">
    <source>
        <dbReference type="ARBA" id="ARBA00004613"/>
    </source>
</evidence>
<reference evidence="8" key="4">
    <citation type="submission" date="2025-05" db="UniProtKB">
        <authorList>
            <consortium name="Ensembl"/>
        </authorList>
    </citation>
    <scope>IDENTIFICATION</scope>
</reference>
<dbReference type="GO" id="GO:0005179">
    <property type="term" value="F:hormone activity"/>
    <property type="evidence" value="ECO:0007669"/>
    <property type="project" value="InterPro"/>
</dbReference>
<protein>
    <submittedName>
        <fullName evidence="7 8">Putative glycoprotein hormone-beta5</fullName>
    </submittedName>
</protein>
<evidence type="ECO:0000259" key="6">
    <source>
        <dbReference type="Pfam" id="PF00007"/>
    </source>
</evidence>
<dbReference type="CTD" id="3355097"/>
<dbReference type="Proteomes" id="UP000008144">
    <property type="component" value="Chromosome 4"/>
</dbReference>
<dbReference type="GeneID" id="101243416"/>
<dbReference type="InterPro" id="IPR006208">
    <property type="entry name" value="Glyco_hormone_CN"/>
</dbReference>
<dbReference type="EMBL" id="BN001269">
    <property type="protein sequence ID" value="CAR95356.1"/>
    <property type="molecule type" value="mRNA"/>
</dbReference>
<dbReference type="PANTHER" id="PTHR11515:SF13">
    <property type="entry name" value="GLYCOPROTEIN HORMONE BETA 5, ISOFORM A"/>
    <property type="match status" value="1"/>
</dbReference>
<dbReference type="PANTHER" id="PTHR11515">
    <property type="entry name" value="GLYCOPROTEIN HORMONE BETA CHAIN"/>
    <property type="match status" value="1"/>
</dbReference>
<dbReference type="OMA" id="NSPREMC"/>
<dbReference type="HOGENOM" id="CLU_1395876_0_0_1"/>
<dbReference type="EMBL" id="EAAA01001979">
    <property type="status" value="NOT_ANNOTATED_CDS"/>
    <property type="molecule type" value="Genomic_DNA"/>
</dbReference>
<reference evidence="7" key="3">
    <citation type="journal article" date="2009" name="Endocrinology">
        <title>Distinct expression patterns of glycoprotein hormone-alpha2 and -beta5 in a basal chordate suggest independent developmental functions.</title>
        <authorList>
            <person name="Dos Santos S."/>
            <person name="Bardet C."/>
            <person name="Bertrand S."/>
            <person name="Escriva H."/>
            <person name="Habert D."/>
            <person name="Querat B."/>
        </authorList>
    </citation>
    <scope>NUCLEOTIDE SEQUENCE</scope>
</reference>
<dbReference type="SUPFAM" id="SSF57501">
    <property type="entry name" value="Cystine-knot cytokines"/>
    <property type="match status" value="1"/>
</dbReference>
<dbReference type="InterPro" id="IPR029034">
    <property type="entry name" value="Cystine-knot_cytokine"/>
</dbReference>
<dbReference type="Ensembl" id="ENSCINT00000036987.1">
    <property type="protein sequence ID" value="ENSCINP00000032959.1"/>
    <property type="gene ID" value="ENSCING00000022372.1"/>
</dbReference>
<feature type="domain" description="Glycoprotein hormone subunit beta" evidence="6">
    <location>
        <begin position="114"/>
        <end position="194"/>
    </location>
</feature>
<dbReference type="KEGG" id="cin:101243416"/>
<comment type="subcellular location">
    <subcellularLocation>
        <location evidence="1">Secreted</location>
    </subcellularLocation>
</comment>
<name>C6SUS0_CIOIN</name>